<dbReference type="InterPro" id="IPR013083">
    <property type="entry name" value="Znf_RING/FYVE/PHD"/>
</dbReference>
<comment type="caution">
    <text evidence="7">The sequence shown here is derived from an EMBL/GenBank/DDBJ whole genome shotgun (WGS) entry which is preliminary data.</text>
</comment>
<protein>
    <submittedName>
        <fullName evidence="7">E3 ubiquitin-protein ligase NRDP1-like isoform X1</fullName>
    </submittedName>
</protein>
<name>A0A443R9X8_9ACAR</name>
<dbReference type="SUPFAM" id="SSF57850">
    <property type="entry name" value="RING/U-box"/>
    <property type="match status" value="1"/>
</dbReference>
<accession>A0A443R9X8</accession>
<keyword evidence="5" id="KW-0812">Transmembrane</keyword>
<evidence type="ECO:0000256" key="5">
    <source>
        <dbReference type="SAM" id="Phobius"/>
    </source>
</evidence>
<sequence length="324" mass="36533">MGFDVERFVDFDADAYNDLLCSICTGVLESPIMTACEHIFCTQCLDLWFGSSTSCHCPFCNAIVNKNELKSIPRIARNFLGNLNIRCNYRKNGCNAIVKLDHLGTHLAQCNFRCPLVTNEPYSRSASPPIPIVPRLASINDSTIDDEERGETGNGDEDRSGQSLNNSLLTCGLNMWKCVKWCGSCFLSIALCFASCMTTLFSHLSHSIRRVWNTPNLGSKITYATIITLFTIKITFGYVFRSDCEYNSALPYLMMIFGSLCNLAAIIHYLKHHVDRFSENKCRIINLLLFIAGLVLITIAAIVYPLFTSNFQWIPERLCIYLFE</sequence>
<keyword evidence="1" id="KW-0479">Metal-binding</keyword>
<dbReference type="STRING" id="1965070.A0A443R9X8"/>
<proteinExistence type="predicted"/>
<evidence type="ECO:0000256" key="3">
    <source>
        <dbReference type="ARBA" id="ARBA00022833"/>
    </source>
</evidence>
<dbReference type="InterPro" id="IPR001841">
    <property type="entry name" value="Znf_RING"/>
</dbReference>
<organism evidence="7 8">
    <name type="scientific">Dinothrombium tinctorium</name>
    <dbReference type="NCBI Taxonomy" id="1965070"/>
    <lineage>
        <taxon>Eukaryota</taxon>
        <taxon>Metazoa</taxon>
        <taxon>Ecdysozoa</taxon>
        <taxon>Arthropoda</taxon>
        <taxon>Chelicerata</taxon>
        <taxon>Arachnida</taxon>
        <taxon>Acari</taxon>
        <taxon>Acariformes</taxon>
        <taxon>Trombidiformes</taxon>
        <taxon>Prostigmata</taxon>
        <taxon>Anystina</taxon>
        <taxon>Parasitengona</taxon>
        <taxon>Trombidioidea</taxon>
        <taxon>Trombidiidae</taxon>
        <taxon>Dinothrombium</taxon>
    </lineage>
</organism>
<dbReference type="PROSITE" id="PS00518">
    <property type="entry name" value="ZF_RING_1"/>
    <property type="match status" value="1"/>
</dbReference>
<keyword evidence="8" id="KW-1185">Reference proteome</keyword>
<dbReference type="PROSITE" id="PS50089">
    <property type="entry name" value="ZF_RING_2"/>
    <property type="match status" value="1"/>
</dbReference>
<dbReference type="InterPro" id="IPR017907">
    <property type="entry name" value="Znf_RING_CS"/>
</dbReference>
<evidence type="ECO:0000256" key="4">
    <source>
        <dbReference type="PROSITE-ProRule" id="PRU00175"/>
    </source>
</evidence>
<gene>
    <name evidence="7" type="ORF">B4U79_18025</name>
</gene>
<dbReference type="PANTHER" id="PTHR10131:SF157">
    <property type="entry name" value="RECEPTOR-ASSOCIATED FACTOR, PUTATIVE-RELATED"/>
    <property type="match status" value="1"/>
</dbReference>
<evidence type="ECO:0000256" key="2">
    <source>
        <dbReference type="ARBA" id="ARBA00022771"/>
    </source>
</evidence>
<dbReference type="Gene3D" id="3.30.40.10">
    <property type="entry name" value="Zinc/RING finger domain, C3HC4 (zinc finger)"/>
    <property type="match status" value="2"/>
</dbReference>
<feature type="domain" description="RING-type" evidence="6">
    <location>
        <begin position="21"/>
        <end position="61"/>
    </location>
</feature>
<evidence type="ECO:0000313" key="7">
    <source>
        <dbReference type="EMBL" id="RWS12077.1"/>
    </source>
</evidence>
<dbReference type="Pfam" id="PF13923">
    <property type="entry name" value="zf-C3HC4_2"/>
    <property type="match status" value="1"/>
</dbReference>
<dbReference type="SUPFAM" id="SSF49599">
    <property type="entry name" value="TRAF domain-like"/>
    <property type="match status" value="1"/>
</dbReference>
<reference evidence="7 8" key="1">
    <citation type="journal article" date="2018" name="Gigascience">
        <title>Genomes of trombidid mites reveal novel predicted allergens and laterally-transferred genes associated with secondary metabolism.</title>
        <authorList>
            <person name="Dong X."/>
            <person name="Chaisiri K."/>
            <person name="Xia D."/>
            <person name="Armstrong S.D."/>
            <person name="Fang Y."/>
            <person name="Donnelly M.J."/>
            <person name="Kadowaki T."/>
            <person name="McGarry J.W."/>
            <person name="Darby A.C."/>
            <person name="Makepeace B.L."/>
        </authorList>
    </citation>
    <scope>NUCLEOTIDE SEQUENCE [LARGE SCALE GENOMIC DNA]</scope>
    <source>
        <strain evidence="7">UoL-WK</strain>
    </source>
</reference>
<feature type="transmembrane region" description="Helical" evidence="5">
    <location>
        <begin position="252"/>
        <end position="270"/>
    </location>
</feature>
<dbReference type="SMART" id="SM00184">
    <property type="entry name" value="RING"/>
    <property type="match status" value="1"/>
</dbReference>
<keyword evidence="5" id="KW-0472">Membrane</keyword>
<feature type="transmembrane region" description="Helical" evidence="5">
    <location>
        <begin position="282"/>
        <end position="307"/>
    </location>
</feature>
<feature type="transmembrane region" description="Helical" evidence="5">
    <location>
        <begin position="181"/>
        <end position="201"/>
    </location>
</feature>
<keyword evidence="2 4" id="KW-0863">Zinc-finger</keyword>
<dbReference type="EMBL" id="NCKU01001453">
    <property type="protein sequence ID" value="RWS12077.1"/>
    <property type="molecule type" value="Genomic_DNA"/>
</dbReference>
<evidence type="ECO:0000256" key="1">
    <source>
        <dbReference type="ARBA" id="ARBA00022723"/>
    </source>
</evidence>
<dbReference type="OrthoDB" id="7851896at2759"/>
<dbReference type="AlphaFoldDB" id="A0A443R9X8"/>
<keyword evidence="3" id="KW-0862">Zinc</keyword>
<dbReference type="GO" id="GO:0008270">
    <property type="term" value="F:zinc ion binding"/>
    <property type="evidence" value="ECO:0007669"/>
    <property type="project" value="UniProtKB-KW"/>
</dbReference>
<evidence type="ECO:0000313" key="8">
    <source>
        <dbReference type="Proteomes" id="UP000285301"/>
    </source>
</evidence>
<keyword evidence="5" id="KW-1133">Transmembrane helix</keyword>
<evidence type="ECO:0000259" key="6">
    <source>
        <dbReference type="PROSITE" id="PS50089"/>
    </source>
</evidence>
<dbReference type="PANTHER" id="PTHR10131">
    <property type="entry name" value="TNF RECEPTOR ASSOCIATED FACTOR"/>
    <property type="match status" value="1"/>
</dbReference>
<feature type="transmembrane region" description="Helical" evidence="5">
    <location>
        <begin position="221"/>
        <end position="240"/>
    </location>
</feature>
<dbReference type="GO" id="GO:0043122">
    <property type="term" value="P:regulation of canonical NF-kappaB signal transduction"/>
    <property type="evidence" value="ECO:0007669"/>
    <property type="project" value="TreeGrafter"/>
</dbReference>
<dbReference type="Proteomes" id="UP000285301">
    <property type="component" value="Unassembled WGS sequence"/>
</dbReference>